<reference evidence="2 3" key="1">
    <citation type="submission" date="2019-05" db="EMBL/GenBank/DDBJ databases">
        <title>Ruegeria sp. nov., isolated from tidal flat.</title>
        <authorList>
            <person name="Kim W."/>
        </authorList>
    </citation>
    <scope>NUCLEOTIDE SEQUENCE [LARGE SCALE GENOMIC DNA]</scope>
    <source>
        <strain evidence="2 3">CAU 1488</strain>
    </source>
</reference>
<name>A0ABY2X0L8_9RHOB</name>
<feature type="transmembrane region" description="Helical" evidence="1">
    <location>
        <begin position="12"/>
        <end position="32"/>
    </location>
</feature>
<keyword evidence="1" id="KW-0472">Membrane</keyword>
<sequence length="253" mass="27211">MLSDRIRAMSAPRWLALFTGIVAAWTALYLMAIPAEQRQFGAIYGADFWASLCTVTPDAAGFARMFAMWVLMSAAMMAPTVLPALATYEELGQSGADASMARLLGGYMSVWLGFSLVAAALQMGLFRAGLLDPLGQSGTVWLTAGLLGIAGLYQFSPVKDLCLEKCRSPMMFFMSHWDEGPWRNGIRLGLVCLGCCWALMLLAFVGGVMNLAFMGLATAIMVFEKLPELGRWITRPLGGLLIVASAAIGFGLV</sequence>
<dbReference type="InterPro" id="IPR018688">
    <property type="entry name" value="PpoB2-like"/>
</dbReference>
<dbReference type="EMBL" id="VCPD01000002">
    <property type="protein sequence ID" value="TMV08769.1"/>
    <property type="molecule type" value="Genomic_DNA"/>
</dbReference>
<evidence type="ECO:0000313" key="3">
    <source>
        <dbReference type="Proteomes" id="UP001193035"/>
    </source>
</evidence>
<gene>
    <name evidence="2" type="ORF">FGK63_06510</name>
</gene>
<keyword evidence="1" id="KW-1133">Transmembrane helix</keyword>
<dbReference type="Pfam" id="PF09948">
    <property type="entry name" value="PpoB2"/>
    <property type="match status" value="1"/>
</dbReference>
<protein>
    <submittedName>
        <fullName evidence="2">DUF2182 domain-containing protein</fullName>
    </submittedName>
</protein>
<comment type="caution">
    <text evidence="2">The sequence shown here is derived from an EMBL/GenBank/DDBJ whole genome shotgun (WGS) entry which is preliminary data.</text>
</comment>
<feature type="transmembrane region" description="Helical" evidence="1">
    <location>
        <begin position="106"/>
        <end position="126"/>
    </location>
</feature>
<feature type="transmembrane region" description="Helical" evidence="1">
    <location>
        <begin position="138"/>
        <end position="155"/>
    </location>
</feature>
<evidence type="ECO:0000256" key="1">
    <source>
        <dbReference type="SAM" id="Phobius"/>
    </source>
</evidence>
<organism evidence="2 3">
    <name type="scientific">Ruegeria sediminis</name>
    <dbReference type="NCBI Taxonomy" id="2583820"/>
    <lineage>
        <taxon>Bacteria</taxon>
        <taxon>Pseudomonadati</taxon>
        <taxon>Pseudomonadota</taxon>
        <taxon>Alphaproteobacteria</taxon>
        <taxon>Rhodobacterales</taxon>
        <taxon>Roseobacteraceae</taxon>
        <taxon>Ruegeria</taxon>
    </lineage>
</organism>
<keyword evidence="3" id="KW-1185">Reference proteome</keyword>
<proteinExistence type="predicted"/>
<dbReference type="Proteomes" id="UP001193035">
    <property type="component" value="Unassembled WGS sequence"/>
</dbReference>
<feature type="transmembrane region" description="Helical" evidence="1">
    <location>
        <begin position="188"/>
        <end position="220"/>
    </location>
</feature>
<keyword evidence="1" id="KW-0812">Transmembrane</keyword>
<evidence type="ECO:0000313" key="2">
    <source>
        <dbReference type="EMBL" id="TMV08769.1"/>
    </source>
</evidence>
<feature type="transmembrane region" description="Helical" evidence="1">
    <location>
        <begin position="66"/>
        <end position="86"/>
    </location>
</feature>
<dbReference type="RefSeq" id="WP_138840798.1">
    <property type="nucleotide sequence ID" value="NZ_VCPD01000002.1"/>
</dbReference>
<accession>A0ABY2X0L8</accession>
<feature type="transmembrane region" description="Helical" evidence="1">
    <location>
        <begin position="232"/>
        <end position="252"/>
    </location>
</feature>